<sequence length="188" mass="21710">MTETGVVHGRFQVLHLKHMEYFLAAKMRCRVMYVGITHPDIGAYPATSPLDLHGTAKADNPLTYIERYEMIRDALLDFGVKRDEFEIIPFPVSRPEKLPEYVPADAVHYMSLCGEWDAEKCRILRSLGLQVEILWERSGEEKGITGTQLRGMIAREEDWRQYMPKTAAEYLAEHGIDQRIRNLYYTGS</sequence>
<dbReference type="SUPFAM" id="SSF52374">
    <property type="entry name" value="Nucleotidylyl transferase"/>
    <property type="match status" value="1"/>
</dbReference>
<evidence type="ECO:0000313" key="2">
    <source>
        <dbReference type="Proteomes" id="UP001198151"/>
    </source>
</evidence>
<organism evidence="1 2">
    <name type="scientific">Ruminococcus turbiniformis</name>
    <dbReference type="NCBI Taxonomy" id="2881258"/>
    <lineage>
        <taxon>Bacteria</taxon>
        <taxon>Bacillati</taxon>
        <taxon>Bacillota</taxon>
        <taxon>Clostridia</taxon>
        <taxon>Eubacteriales</taxon>
        <taxon>Oscillospiraceae</taxon>
        <taxon>Ruminococcus</taxon>
    </lineage>
</organism>
<evidence type="ECO:0000313" key="1">
    <source>
        <dbReference type="EMBL" id="MCC2255122.1"/>
    </source>
</evidence>
<name>A0ABS8FYT1_9FIRM</name>
<dbReference type="RefSeq" id="WP_227708223.1">
    <property type="nucleotide sequence ID" value="NZ_JAJEQX010000022.1"/>
</dbReference>
<accession>A0ABS8FYT1</accession>
<keyword evidence="1" id="KW-0808">Transferase</keyword>
<keyword evidence="2" id="KW-1185">Reference proteome</keyword>
<dbReference type="InterPro" id="IPR014729">
    <property type="entry name" value="Rossmann-like_a/b/a_fold"/>
</dbReference>
<proteinExistence type="predicted"/>
<dbReference type="Gene3D" id="3.40.50.620">
    <property type="entry name" value="HUPs"/>
    <property type="match status" value="1"/>
</dbReference>
<reference evidence="1 2" key="1">
    <citation type="submission" date="2021-10" db="EMBL/GenBank/DDBJ databases">
        <title>Anaerobic single-cell dispensing facilitates the cultivation of human gut bacteria.</title>
        <authorList>
            <person name="Afrizal A."/>
        </authorList>
    </citation>
    <scope>NUCLEOTIDE SEQUENCE [LARGE SCALE GENOMIC DNA]</scope>
    <source>
        <strain evidence="1 2">CLA-AA-H200</strain>
    </source>
</reference>
<dbReference type="Proteomes" id="UP001198151">
    <property type="component" value="Unassembled WGS sequence"/>
</dbReference>
<keyword evidence="1" id="KW-0548">Nucleotidyltransferase</keyword>
<comment type="caution">
    <text evidence="1">The sequence shown here is derived from an EMBL/GenBank/DDBJ whole genome shotgun (WGS) entry which is preliminary data.</text>
</comment>
<gene>
    <name evidence="1" type="ORF">LKD70_11940</name>
</gene>
<dbReference type="EMBL" id="JAJEQX010000022">
    <property type="protein sequence ID" value="MCC2255122.1"/>
    <property type="molecule type" value="Genomic_DNA"/>
</dbReference>
<dbReference type="GO" id="GO:0016779">
    <property type="term" value="F:nucleotidyltransferase activity"/>
    <property type="evidence" value="ECO:0007669"/>
    <property type="project" value="UniProtKB-KW"/>
</dbReference>
<protein>
    <submittedName>
        <fullName evidence="1">Nicotinate-nucleotide adenylyltransferase</fullName>
    </submittedName>
</protein>